<dbReference type="OrthoDB" id="8757095at2"/>
<sequence length="206" mass="24249">MKKHKLFVTISAEEQWINQIQAQGYRLIKVSPYTGGYTFEKVEQETDIPVVRLDYRQFASKQDYFEYLSLFAECGWTLIPGSRRGGYQYFTHTGNDGDTDIFSDDESRQALHKRVSKNAFLLFTISMTNFLSLHLLNSHHQQSIWNLKELYRPGLWERSGADFWIPFLIETPIVLFLRSLFPAFIILGAALFYLYMAYKNRPQKKY</sequence>
<evidence type="ECO:0000313" key="2">
    <source>
        <dbReference type="EMBL" id="OLF48285.1"/>
    </source>
</evidence>
<evidence type="ECO:0000313" key="3">
    <source>
        <dbReference type="Proteomes" id="UP000186890"/>
    </source>
</evidence>
<comment type="caution">
    <text evidence="2">The sequence shown here is derived from an EMBL/GenBank/DDBJ whole genome shotgun (WGS) entry which is preliminary data.</text>
</comment>
<keyword evidence="1" id="KW-0472">Membrane</keyword>
<feature type="transmembrane region" description="Helical" evidence="1">
    <location>
        <begin position="173"/>
        <end position="196"/>
    </location>
</feature>
<dbReference type="AlphaFoldDB" id="A0A1Q8E916"/>
<keyword evidence="1" id="KW-1133">Transmembrane helix</keyword>
<protein>
    <recommendedName>
        <fullName evidence="4">DUF2812 domain-containing protein</fullName>
    </recommendedName>
</protein>
<dbReference type="Pfam" id="PF11193">
    <property type="entry name" value="DUF2812"/>
    <property type="match status" value="1"/>
</dbReference>
<organism evidence="2 3">
    <name type="scientific">Streptococcus cuniculi</name>
    <dbReference type="NCBI Taxonomy" id="1432788"/>
    <lineage>
        <taxon>Bacteria</taxon>
        <taxon>Bacillati</taxon>
        <taxon>Bacillota</taxon>
        <taxon>Bacilli</taxon>
        <taxon>Lactobacillales</taxon>
        <taxon>Streptococcaceae</taxon>
        <taxon>Streptococcus</taxon>
    </lineage>
</organism>
<feature type="transmembrane region" description="Helical" evidence="1">
    <location>
        <begin position="118"/>
        <end position="136"/>
    </location>
</feature>
<dbReference type="Proteomes" id="UP000186890">
    <property type="component" value="Unassembled WGS sequence"/>
</dbReference>
<dbReference type="EMBL" id="MSJM01000003">
    <property type="protein sequence ID" value="OLF48285.1"/>
    <property type="molecule type" value="Genomic_DNA"/>
</dbReference>
<gene>
    <name evidence="2" type="ORF">BU202_04640</name>
</gene>
<proteinExistence type="predicted"/>
<reference evidence="3" key="1">
    <citation type="submission" date="2016-12" db="EMBL/GenBank/DDBJ databases">
        <authorList>
            <person name="Gulvik C.A."/>
        </authorList>
    </citation>
    <scope>NUCLEOTIDE SEQUENCE [LARGE SCALE GENOMIC DNA]</scope>
    <source>
        <strain evidence="3">NED12-00049-6B</strain>
    </source>
</reference>
<evidence type="ECO:0008006" key="4">
    <source>
        <dbReference type="Google" id="ProtNLM"/>
    </source>
</evidence>
<dbReference type="RefSeq" id="WP_075104635.1">
    <property type="nucleotide sequence ID" value="NZ_MSJM01000003.1"/>
</dbReference>
<evidence type="ECO:0000256" key="1">
    <source>
        <dbReference type="SAM" id="Phobius"/>
    </source>
</evidence>
<keyword evidence="3" id="KW-1185">Reference proteome</keyword>
<accession>A0A1Q8E916</accession>
<name>A0A1Q8E916_9STRE</name>
<keyword evidence="1" id="KW-0812">Transmembrane</keyword>
<dbReference type="InterPro" id="IPR021359">
    <property type="entry name" value="DUF2812"/>
</dbReference>